<evidence type="ECO:0000256" key="2">
    <source>
        <dbReference type="ARBA" id="ARBA00005300"/>
    </source>
</evidence>
<evidence type="ECO:0000259" key="10">
    <source>
        <dbReference type="Pfam" id="PF01693"/>
    </source>
</evidence>
<dbReference type="AlphaFoldDB" id="A0A395MKU5"/>
<evidence type="ECO:0000256" key="7">
    <source>
        <dbReference type="ARBA" id="ARBA00022801"/>
    </source>
</evidence>
<gene>
    <name evidence="11" type="ORF">FIE12Z_7257</name>
</gene>
<sequence>MTRVARKTEVKPKYYAVRRGREPGIYTSWAECQRQVKRFRRCRYKGFPTRAEAEAFMDGVTHPSTTGPEKNTEGSKLERSLQAVVEKLWNMGFGNTILLTRSHSGFNLGVLPAAMFTSGPVNASDPSLGSSPSSSTASSVGSRSNTRLKPAVSFARKSDPQTNFDHAMEDEYHDPFDDSEDEDKHGYSIPIPDYEDDDIFGDDW</sequence>
<dbReference type="Proteomes" id="UP000265631">
    <property type="component" value="Unassembled WGS sequence"/>
</dbReference>
<evidence type="ECO:0000256" key="8">
    <source>
        <dbReference type="ARBA" id="ARBA00022842"/>
    </source>
</evidence>
<comment type="caution">
    <text evidence="11">The sequence shown here is derived from an EMBL/GenBank/DDBJ whole genome shotgun (WGS) entry which is preliminary data.</text>
</comment>
<protein>
    <recommendedName>
        <fullName evidence="3">ribonuclease H</fullName>
        <ecNumber evidence="3">3.1.26.4</ecNumber>
    </recommendedName>
</protein>
<evidence type="ECO:0000256" key="5">
    <source>
        <dbReference type="ARBA" id="ARBA00022723"/>
    </source>
</evidence>
<dbReference type="Gene3D" id="3.40.970.10">
    <property type="entry name" value="Ribonuclease H1, N-terminal domain"/>
    <property type="match status" value="1"/>
</dbReference>
<evidence type="ECO:0000256" key="1">
    <source>
        <dbReference type="ARBA" id="ARBA00001946"/>
    </source>
</evidence>
<feature type="compositionally biased region" description="Basic and acidic residues" evidence="9">
    <location>
        <begin position="166"/>
        <end position="186"/>
    </location>
</feature>
<dbReference type="EC" id="3.1.26.4" evidence="3"/>
<dbReference type="STRING" id="2594813.A0A395MKU5"/>
<keyword evidence="7" id="KW-0378">Hydrolase</keyword>
<name>A0A395MKU5_9HYPO</name>
<evidence type="ECO:0000256" key="6">
    <source>
        <dbReference type="ARBA" id="ARBA00022759"/>
    </source>
</evidence>
<dbReference type="Pfam" id="PF01693">
    <property type="entry name" value="Cauli_VI"/>
    <property type="match status" value="1"/>
</dbReference>
<keyword evidence="12" id="KW-1185">Reference proteome</keyword>
<dbReference type="GO" id="GO:0046872">
    <property type="term" value="F:metal ion binding"/>
    <property type="evidence" value="ECO:0007669"/>
    <property type="project" value="UniProtKB-KW"/>
</dbReference>
<keyword evidence="4" id="KW-0540">Nuclease</keyword>
<accession>A0A395MKU5</accession>
<evidence type="ECO:0000256" key="4">
    <source>
        <dbReference type="ARBA" id="ARBA00022722"/>
    </source>
</evidence>
<organism evidence="11 12">
    <name type="scientific">Fusarium flagelliforme</name>
    <dbReference type="NCBI Taxonomy" id="2675880"/>
    <lineage>
        <taxon>Eukaryota</taxon>
        <taxon>Fungi</taxon>
        <taxon>Dikarya</taxon>
        <taxon>Ascomycota</taxon>
        <taxon>Pezizomycotina</taxon>
        <taxon>Sordariomycetes</taxon>
        <taxon>Hypocreomycetidae</taxon>
        <taxon>Hypocreales</taxon>
        <taxon>Nectriaceae</taxon>
        <taxon>Fusarium</taxon>
        <taxon>Fusarium incarnatum-equiseti species complex</taxon>
    </lineage>
</organism>
<evidence type="ECO:0000256" key="9">
    <source>
        <dbReference type="SAM" id="MobiDB-lite"/>
    </source>
</evidence>
<evidence type="ECO:0000256" key="3">
    <source>
        <dbReference type="ARBA" id="ARBA00012180"/>
    </source>
</evidence>
<evidence type="ECO:0000313" key="12">
    <source>
        <dbReference type="Proteomes" id="UP000265631"/>
    </source>
</evidence>
<feature type="compositionally biased region" description="Acidic residues" evidence="9">
    <location>
        <begin position="193"/>
        <end position="204"/>
    </location>
</feature>
<keyword evidence="6" id="KW-0255">Endonuclease</keyword>
<dbReference type="GO" id="GO:0004523">
    <property type="term" value="F:RNA-DNA hybrid ribonuclease activity"/>
    <property type="evidence" value="ECO:0007669"/>
    <property type="project" value="UniProtKB-EC"/>
</dbReference>
<feature type="region of interest" description="Disordered" evidence="9">
    <location>
        <begin position="122"/>
        <end position="204"/>
    </location>
</feature>
<dbReference type="InterPro" id="IPR011320">
    <property type="entry name" value="RNase_H1_N"/>
</dbReference>
<keyword evidence="5" id="KW-0479">Metal-binding</keyword>
<comment type="similarity">
    <text evidence="2">Belongs to the RNase H family.</text>
</comment>
<dbReference type="InterPro" id="IPR009027">
    <property type="entry name" value="Ribosomal_bL9/RNase_H1_N"/>
</dbReference>
<feature type="domain" description="Ribonuclease H1 N-terminal" evidence="10">
    <location>
        <begin position="13"/>
        <end position="56"/>
    </location>
</feature>
<dbReference type="FunFam" id="3.40.970.10:FF:000001">
    <property type="entry name" value="Ribonuclease H1"/>
    <property type="match status" value="1"/>
</dbReference>
<proteinExistence type="inferred from homology"/>
<dbReference type="SUPFAM" id="SSF55658">
    <property type="entry name" value="L9 N-domain-like"/>
    <property type="match status" value="1"/>
</dbReference>
<feature type="compositionally biased region" description="Low complexity" evidence="9">
    <location>
        <begin position="124"/>
        <end position="144"/>
    </location>
</feature>
<evidence type="ECO:0000313" key="11">
    <source>
        <dbReference type="EMBL" id="RFN48511.1"/>
    </source>
</evidence>
<comment type="cofactor">
    <cofactor evidence="1">
        <name>Mg(2+)</name>
        <dbReference type="ChEBI" id="CHEBI:18420"/>
    </cofactor>
</comment>
<dbReference type="EMBL" id="PXXK01000207">
    <property type="protein sequence ID" value="RFN48511.1"/>
    <property type="molecule type" value="Genomic_DNA"/>
</dbReference>
<dbReference type="InterPro" id="IPR037056">
    <property type="entry name" value="RNase_H1_N_sf"/>
</dbReference>
<reference evidence="11 12" key="1">
    <citation type="journal article" date="2018" name="PLoS Pathog.">
        <title>Evolution of structural diversity of trichothecenes, a family of toxins produced by plant pathogenic and entomopathogenic fungi.</title>
        <authorList>
            <person name="Proctor R.H."/>
            <person name="McCormick S.P."/>
            <person name="Kim H.S."/>
            <person name="Cardoza R.E."/>
            <person name="Stanley A.M."/>
            <person name="Lindo L."/>
            <person name="Kelly A."/>
            <person name="Brown D.W."/>
            <person name="Lee T."/>
            <person name="Vaughan M.M."/>
            <person name="Alexander N.J."/>
            <person name="Busman M."/>
            <person name="Gutierrez S."/>
        </authorList>
    </citation>
    <scope>NUCLEOTIDE SEQUENCE [LARGE SCALE GENOMIC DNA]</scope>
    <source>
        <strain evidence="11 12">NRRL 13405</strain>
    </source>
</reference>
<keyword evidence="8" id="KW-0460">Magnesium</keyword>